<organism evidence="2 3">
    <name type="scientific">Hymenobacter jeollabukensis</name>
    <dbReference type="NCBI Taxonomy" id="2025313"/>
    <lineage>
        <taxon>Bacteria</taxon>
        <taxon>Pseudomonadati</taxon>
        <taxon>Bacteroidota</taxon>
        <taxon>Cytophagia</taxon>
        <taxon>Cytophagales</taxon>
        <taxon>Hymenobacteraceae</taxon>
        <taxon>Hymenobacter</taxon>
    </lineage>
</organism>
<protein>
    <submittedName>
        <fullName evidence="2">Uncharacterized protein</fullName>
    </submittedName>
</protein>
<evidence type="ECO:0000256" key="1">
    <source>
        <dbReference type="SAM" id="MobiDB-lite"/>
    </source>
</evidence>
<evidence type="ECO:0000313" key="3">
    <source>
        <dbReference type="Proteomes" id="UP000305517"/>
    </source>
</evidence>
<evidence type="ECO:0000313" key="2">
    <source>
        <dbReference type="EMBL" id="TLM89144.1"/>
    </source>
</evidence>
<dbReference type="RefSeq" id="WP_138080856.1">
    <property type="nucleotide sequence ID" value="NZ_VAJM01000014.1"/>
</dbReference>
<dbReference type="Proteomes" id="UP000305517">
    <property type="component" value="Unassembled WGS sequence"/>
</dbReference>
<name>A0A5R8WKE3_9BACT</name>
<dbReference type="EMBL" id="VAJM01000014">
    <property type="protein sequence ID" value="TLM89144.1"/>
    <property type="molecule type" value="Genomic_DNA"/>
</dbReference>
<keyword evidence="3" id="KW-1185">Reference proteome</keyword>
<comment type="caution">
    <text evidence="2">The sequence shown here is derived from an EMBL/GenBank/DDBJ whole genome shotgun (WGS) entry which is preliminary data.</text>
</comment>
<dbReference type="OrthoDB" id="887019at2"/>
<feature type="region of interest" description="Disordered" evidence="1">
    <location>
        <begin position="19"/>
        <end position="51"/>
    </location>
</feature>
<dbReference type="AlphaFoldDB" id="A0A5R8WKE3"/>
<proteinExistence type="predicted"/>
<reference evidence="2 3" key="1">
    <citation type="submission" date="2019-05" db="EMBL/GenBank/DDBJ databases">
        <title>Hymenobacter edaphi sp. nov., isolated from abandoned arsenic-contaminated farmland soil.</title>
        <authorList>
            <person name="Nie L."/>
        </authorList>
    </citation>
    <scope>NUCLEOTIDE SEQUENCE [LARGE SCALE GENOMIC DNA]</scope>
    <source>
        <strain evidence="2 3">1-3-3-8</strain>
    </source>
</reference>
<gene>
    <name evidence="2" type="ORF">FDY95_21475</name>
</gene>
<sequence length="72" mass="7712">MNTFVRPVNNSVSTAQLVPAPALTPERPASAATAPVPQRTHAQLATESEADDQTKRDFYAWCAGCEGYGSIF</sequence>
<accession>A0A5R8WKE3</accession>